<organism evidence="2 3">
    <name type="scientific">Pararge aegeria aegeria</name>
    <dbReference type="NCBI Taxonomy" id="348720"/>
    <lineage>
        <taxon>Eukaryota</taxon>
        <taxon>Metazoa</taxon>
        <taxon>Ecdysozoa</taxon>
        <taxon>Arthropoda</taxon>
        <taxon>Hexapoda</taxon>
        <taxon>Insecta</taxon>
        <taxon>Pterygota</taxon>
        <taxon>Neoptera</taxon>
        <taxon>Endopterygota</taxon>
        <taxon>Lepidoptera</taxon>
        <taxon>Glossata</taxon>
        <taxon>Ditrysia</taxon>
        <taxon>Papilionoidea</taxon>
        <taxon>Nymphalidae</taxon>
        <taxon>Satyrinae</taxon>
        <taxon>Satyrini</taxon>
        <taxon>Parargina</taxon>
        <taxon>Pararge</taxon>
    </lineage>
</organism>
<evidence type="ECO:0000313" key="3">
    <source>
        <dbReference type="Proteomes" id="UP000838756"/>
    </source>
</evidence>
<evidence type="ECO:0000256" key="1">
    <source>
        <dbReference type="SAM" id="Phobius"/>
    </source>
</evidence>
<keyword evidence="1" id="KW-0812">Transmembrane</keyword>
<protein>
    <submittedName>
        <fullName evidence="2">Jg6835 protein</fullName>
    </submittedName>
</protein>
<proteinExistence type="predicted"/>
<dbReference type="AlphaFoldDB" id="A0A8S4RNA2"/>
<name>A0A8S4RNA2_9NEOP</name>
<dbReference type="EMBL" id="CAKXAJ010025404">
    <property type="protein sequence ID" value="CAH2238853.1"/>
    <property type="molecule type" value="Genomic_DNA"/>
</dbReference>
<gene>
    <name evidence="2" type="primary">jg6835</name>
    <name evidence="2" type="ORF">PAEG_LOCUS15884</name>
</gene>
<reference evidence="2" key="1">
    <citation type="submission" date="2022-03" db="EMBL/GenBank/DDBJ databases">
        <authorList>
            <person name="Lindestad O."/>
        </authorList>
    </citation>
    <scope>NUCLEOTIDE SEQUENCE</scope>
</reference>
<feature type="transmembrane region" description="Helical" evidence="1">
    <location>
        <begin position="54"/>
        <end position="73"/>
    </location>
</feature>
<comment type="caution">
    <text evidence="2">The sequence shown here is derived from an EMBL/GenBank/DDBJ whole genome shotgun (WGS) entry which is preliminary data.</text>
</comment>
<evidence type="ECO:0000313" key="2">
    <source>
        <dbReference type="EMBL" id="CAH2238853.1"/>
    </source>
</evidence>
<keyword evidence="3" id="KW-1185">Reference proteome</keyword>
<dbReference type="OrthoDB" id="7253567at2759"/>
<feature type="transmembrane region" description="Helical" evidence="1">
    <location>
        <begin position="12"/>
        <end position="34"/>
    </location>
</feature>
<sequence length="151" mass="17012">MSTTKNDCDAVSVVVGLVVFALPLTLLIPGFSVWNVVPKVRISRFHIVDLSITWSQLNASLVTLLVLFFCLYLELRKRELDEMVENVLTVSKATDAAMEIERDRQDAEVRACIQLLDASAEHYETLILLNDDLRKSNIQHPPVIEPSTSEM</sequence>
<keyword evidence="1" id="KW-1133">Transmembrane helix</keyword>
<keyword evidence="1" id="KW-0472">Membrane</keyword>
<dbReference type="Proteomes" id="UP000838756">
    <property type="component" value="Unassembled WGS sequence"/>
</dbReference>
<accession>A0A8S4RNA2</accession>